<gene>
    <name evidence="1" type="ORF">P5673_005326</name>
</gene>
<dbReference type="Proteomes" id="UP001249851">
    <property type="component" value="Unassembled WGS sequence"/>
</dbReference>
<organism evidence="1 2">
    <name type="scientific">Acropora cervicornis</name>
    <name type="common">Staghorn coral</name>
    <dbReference type="NCBI Taxonomy" id="6130"/>
    <lineage>
        <taxon>Eukaryota</taxon>
        <taxon>Metazoa</taxon>
        <taxon>Cnidaria</taxon>
        <taxon>Anthozoa</taxon>
        <taxon>Hexacorallia</taxon>
        <taxon>Scleractinia</taxon>
        <taxon>Astrocoeniina</taxon>
        <taxon>Acroporidae</taxon>
        <taxon>Acropora</taxon>
    </lineage>
</organism>
<proteinExistence type="predicted"/>
<reference evidence="1" key="1">
    <citation type="journal article" date="2023" name="G3 (Bethesda)">
        <title>Whole genome assembly and annotation of the endangered Caribbean coral Acropora cervicornis.</title>
        <authorList>
            <person name="Selwyn J.D."/>
            <person name="Vollmer S.V."/>
        </authorList>
    </citation>
    <scope>NUCLEOTIDE SEQUENCE</scope>
    <source>
        <strain evidence="1">K2</strain>
    </source>
</reference>
<dbReference type="EMBL" id="JARQWQ010000009">
    <property type="protein sequence ID" value="KAK2569508.1"/>
    <property type="molecule type" value="Genomic_DNA"/>
</dbReference>
<dbReference type="AlphaFoldDB" id="A0AAD9VCI3"/>
<protein>
    <submittedName>
        <fullName evidence="1">Uncharacterized protein</fullName>
    </submittedName>
</protein>
<reference evidence="1" key="2">
    <citation type="journal article" date="2023" name="Science">
        <title>Genomic signatures of disease resistance in endangered staghorn corals.</title>
        <authorList>
            <person name="Vollmer S.V."/>
            <person name="Selwyn J.D."/>
            <person name="Despard B.A."/>
            <person name="Roesel C.L."/>
        </authorList>
    </citation>
    <scope>NUCLEOTIDE SEQUENCE</scope>
    <source>
        <strain evidence="1">K2</strain>
    </source>
</reference>
<comment type="caution">
    <text evidence="1">The sequence shown here is derived from an EMBL/GenBank/DDBJ whole genome shotgun (WGS) entry which is preliminary data.</text>
</comment>
<evidence type="ECO:0000313" key="2">
    <source>
        <dbReference type="Proteomes" id="UP001249851"/>
    </source>
</evidence>
<sequence length="154" mass="16023">MDSKQQEILARLEYVRISFCNLEVEESDQLDVEAVTVLVVETGAVKETEVNELDVEAVTVLVVETGAVGETEVNEPPETVTFVVETETEATETEVIVTGATKLEGKGATILAEGGVVTETEEAYATVVAGSETGSGSGSGSPELGGITSLVSIK</sequence>
<keyword evidence="2" id="KW-1185">Reference proteome</keyword>
<accession>A0AAD9VCI3</accession>
<name>A0AAD9VCI3_ACRCE</name>
<evidence type="ECO:0000313" key="1">
    <source>
        <dbReference type="EMBL" id="KAK2569508.1"/>
    </source>
</evidence>